<comment type="caution">
    <text evidence="1">The sequence shown here is derived from an EMBL/GenBank/DDBJ whole genome shotgun (WGS) entry which is preliminary data.</text>
</comment>
<accession>A0ABR3M9K4</accession>
<reference evidence="1 2" key="1">
    <citation type="submission" date="2023-09" db="EMBL/GenBank/DDBJ databases">
        <authorList>
            <person name="Wang M."/>
        </authorList>
    </citation>
    <scope>NUCLEOTIDE SEQUENCE [LARGE SCALE GENOMIC DNA]</scope>
    <source>
        <strain evidence="1">GT-2023</strain>
        <tissue evidence="1">Liver</tissue>
    </source>
</reference>
<sequence>MFSCLSRLTLTDEAVSLLKETQVRPHQLLMRPAETAVIPAELLTNKTFIKTLGDANDRFSCVIHACA</sequence>
<dbReference type="EMBL" id="JAYMGO010000015">
    <property type="protein sequence ID" value="KAL1260388.1"/>
    <property type="molecule type" value="Genomic_DNA"/>
</dbReference>
<keyword evidence="2" id="KW-1185">Reference proteome</keyword>
<protein>
    <submittedName>
        <fullName evidence="1">Uncharacterized protein</fullName>
    </submittedName>
</protein>
<dbReference type="Proteomes" id="UP001558613">
    <property type="component" value="Unassembled WGS sequence"/>
</dbReference>
<organism evidence="1 2">
    <name type="scientific">Cirrhinus molitorella</name>
    <name type="common">mud carp</name>
    <dbReference type="NCBI Taxonomy" id="172907"/>
    <lineage>
        <taxon>Eukaryota</taxon>
        <taxon>Metazoa</taxon>
        <taxon>Chordata</taxon>
        <taxon>Craniata</taxon>
        <taxon>Vertebrata</taxon>
        <taxon>Euteleostomi</taxon>
        <taxon>Actinopterygii</taxon>
        <taxon>Neopterygii</taxon>
        <taxon>Teleostei</taxon>
        <taxon>Ostariophysi</taxon>
        <taxon>Cypriniformes</taxon>
        <taxon>Cyprinidae</taxon>
        <taxon>Labeoninae</taxon>
        <taxon>Labeonini</taxon>
        <taxon>Cirrhinus</taxon>
    </lineage>
</organism>
<evidence type="ECO:0000313" key="2">
    <source>
        <dbReference type="Proteomes" id="UP001558613"/>
    </source>
</evidence>
<name>A0ABR3M9K4_9TELE</name>
<proteinExistence type="predicted"/>
<evidence type="ECO:0000313" key="1">
    <source>
        <dbReference type="EMBL" id="KAL1260388.1"/>
    </source>
</evidence>
<gene>
    <name evidence="1" type="ORF">QQF64_008215</name>
</gene>